<dbReference type="AlphaFoldDB" id="A0AAN4VZ02"/>
<evidence type="ECO:0000313" key="10">
    <source>
        <dbReference type="Proteomes" id="UP001310022"/>
    </source>
</evidence>
<evidence type="ECO:0000256" key="2">
    <source>
        <dbReference type="ARBA" id="ARBA00022448"/>
    </source>
</evidence>
<dbReference type="Pfam" id="PF07715">
    <property type="entry name" value="Plug"/>
    <property type="match status" value="1"/>
</dbReference>
<dbReference type="Gene3D" id="2.170.130.10">
    <property type="entry name" value="TonB-dependent receptor, plug domain"/>
    <property type="match status" value="1"/>
</dbReference>
<dbReference type="InterPro" id="IPR039426">
    <property type="entry name" value="TonB-dep_rcpt-like"/>
</dbReference>
<sequence>MLGSFFHFIPLPMRFQPRPQFSKTQFSGFFLLAFYFFLSGASVWGQTIDLKGRIIDQYDYSLSFAQVIGQNFKGQSQTDSLGNFEIAVPDSLQIVRLKIFHLNTNAEEYALPLSDWKGHQLIRLFLSGKKLEEVEISGDRWDDTRRQAGVVTIEPEQTVNMPTVGGEFNQVIALLPGVSSNSELSSSYSVRGGSFDENLVYVNNMPIYRPFLAAQGQQEGLSFVNGDMVSGVTFSAGGWQSRYGDKMASVLNIDYRHPDRTGGSAEVGLLGGSLFLEQKVNERGGWMIGARHKRTDYLLGTLETEGEYKPRFTDVQAFGHYRLSKDLADQNRYTELELLFGYGRNQYSVIPTSRRTEFGTLSQLLSFTVAFQGQEELNYQTMQAGLRLIRKWNTQWKSEFIASGFGTAEREHINVQSNYRLCDIVGGGGPNDCATIIGIGGEFHYARNALDAEILSLQSHHEVQIDEKRRLSFGLEWNGQAFDDRLKEYKIVEDGGEELEVIDQADEHHQIFKYWLSGYGQYDWEPLSGWSLTAGLRAIYNQQSGEVLFNPRLQTAYQLPSNPDWVLRAAVGKYDQPAFYREMRRQDGTLNEDLLAQKSWHFLAGFDRMFQMWDRPFKLVSELWYKRMSDMVPYDVDNVRLRYYGENVADAYAAGADLFLSGEFIPGTQSWVSLGVMKTEEYIPEYGWQPRPTDQRFRLGLYFQDHLPNIPSARVFVRYFYGSGLPFSPPGSLEGRNSLTGKAYNRVDLGFFKVFELNSGLEKYKNPLNLWLGLELLNAFGIDNVISYNWVNATGGGQYAIPNSLSARFWNMKIKVNF</sequence>
<evidence type="ECO:0000313" key="9">
    <source>
        <dbReference type="EMBL" id="GJM61322.1"/>
    </source>
</evidence>
<keyword evidence="2" id="KW-0813">Transport</keyword>
<evidence type="ECO:0000256" key="3">
    <source>
        <dbReference type="ARBA" id="ARBA00022452"/>
    </source>
</evidence>
<keyword evidence="7" id="KW-0998">Cell outer membrane</keyword>
<dbReference type="GO" id="GO:0044718">
    <property type="term" value="P:siderophore transmembrane transport"/>
    <property type="evidence" value="ECO:0007669"/>
    <property type="project" value="TreeGrafter"/>
</dbReference>
<evidence type="ECO:0000259" key="8">
    <source>
        <dbReference type="Pfam" id="PF07715"/>
    </source>
</evidence>
<keyword evidence="10" id="KW-1185">Reference proteome</keyword>
<evidence type="ECO:0000256" key="6">
    <source>
        <dbReference type="ARBA" id="ARBA00023136"/>
    </source>
</evidence>
<evidence type="ECO:0000256" key="7">
    <source>
        <dbReference type="ARBA" id="ARBA00023237"/>
    </source>
</evidence>
<keyword evidence="4" id="KW-0812">Transmembrane</keyword>
<dbReference type="InterPro" id="IPR036942">
    <property type="entry name" value="Beta-barrel_TonB_sf"/>
</dbReference>
<dbReference type="Gene3D" id="2.40.170.20">
    <property type="entry name" value="TonB-dependent receptor, beta-barrel domain"/>
    <property type="match status" value="1"/>
</dbReference>
<dbReference type="EMBL" id="BQKE01000001">
    <property type="protein sequence ID" value="GJM61322.1"/>
    <property type="molecule type" value="Genomic_DNA"/>
</dbReference>
<keyword evidence="6" id="KW-0472">Membrane</keyword>
<proteinExistence type="predicted"/>
<protein>
    <submittedName>
        <fullName evidence="9">TonB-dependent receptor</fullName>
    </submittedName>
</protein>
<comment type="caution">
    <text evidence="9">The sequence shown here is derived from an EMBL/GenBank/DDBJ whole genome shotgun (WGS) entry which is preliminary data.</text>
</comment>
<reference evidence="9 10" key="1">
    <citation type="submission" date="2021-12" db="EMBL/GenBank/DDBJ databases">
        <title>Genome sequencing of bacteria with rrn-lacking chromosome and rrn-plasmid.</title>
        <authorList>
            <person name="Anda M."/>
            <person name="Iwasaki W."/>
        </authorList>
    </citation>
    <scope>NUCLEOTIDE SEQUENCE [LARGE SCALE GENOMIC DNA]</scope>
    <source>
        <strain evidence="9 10">NBRC 15940</strain>
    </source>
</reference>
<keyword evidence="3" id="KW-1134">Transmembrane beta strand</keyword>
<gene>
    <name evidence="9" type="ORF">PEDI_18740</name>
</gene>
<comment type="subcellular location">
    <subcellularLocation>
        <location evidence="1">Cell outer membrane</location>
        <topology evidence="1">Multi-pass membrane protein</topology>
    </subcellularLocation>
</comment>
<dbReference type="PANTHER" id="PTHR30069:SF29">
    <property type="entry name" value="HEMOGLOBIN AND HEMOGLOBIN-HAPTOGLOBIN-BINDING PROTEIN 1-RELATED"/>
    <property type="match status" value="1"/>
</dbReference>
<evidence type="ECO:0000256" key="5">
    <source>
        <dbReference type="ARBA" id="ARBA00022729"/>
    </source>
</evidence>
<evidence type="ECO:0000256" key="1">
    <source>
        <dbReference type="ARBA" id="ARBA00004571"/>
    </source>
</evidence>
<dbReference type="InterPro" id="IPR037066">
    <property type="entry name" value="Plug_dom_sf"/>
</dbReference>
<organism evidence="9 10">
    <name type="scientific">Persicobacter diffluens</name>
    <dbReference type="NCBI Taxonomy" id="981"/>
    <lineage>
        <taxon>Bacteria</taxon>
        <taxon>Pseudomonadati</taxon>
        <taxon>Bacteroidota</taxon>
        <taxon>Cytophagia</taxon>
        <taxon>Cytophagales</taxon>
        <taxon>Persicobacteraceae</taxon>
        <taxon>Persicobacter</taxon>
    </lineage>
</organism>
<feature type="domain" description="TonB-dependent receptor plug" evidence="8">
    <location>
        <begin position="165"/>
        <end position="246"/>
    </location>
</feature>
<dbReference type="SUPFAM" id="SSF56935">
    <property type="entry name" value="Porins"/>
    <property type="match status" value="1"/>
</dbReference>
<keyword evidence="9" id="KW-0675">Receptor</keyword>
<name>A0AAN4VZ02_9BACT</name>
<dbReference type="GO" id="GO:0015344">
    <property type="term" value="F:siderophore uptake transmembrane transporter activity"/>
    <property type="evidence" value="ECO:0007669"/>
    <property type="project" value="TreeGrafter"/>
</dbReference>
<evidence type="ECO:0000256" key="4">
    <source>
        <dbReference type="ARBA" id="ARBA00022692"/>
    </source>
</evidence>
<dbReference type="InterPro" id="IPR012910">
    <property type="entry name" value="Plug_dom"/>
</dbReference>
<keyword evidence="5" id="KW-0732">Signal</keyword>
<dbReference type="PANTHER" id="PTHR30069">
    <property type="entry name" value="TONB-DEPENDENT OUTER MEMBRANE RECEPTOR"/>
    <property type="match status" value="1"/>
</dbReference>
<accession>A0AAN4VZ02</accession>
<dbReference type="Proteomes" id="UP001310022">
    <property type="component" value="Unassembled WGS sequence"/>
</dbReference>
<dbReference type="GO" id="GO:0009279">
    <property type="term" value="C:cell outer membrane"/>
    <property type="evidence" value="ECO:0007669"/>
    <property type="project" value="UniProtKB-SubCell"/>
</dbReference>